<dbReference type="OrthoDB" id="9899341at2759"/>
<gene>
    <name evidence="2" type="ORF">X975_23610</name>
</gene>
<keyword evidence="3" id="KW-1185">Reference proteome</keyword>
<dbReference type="GO" id="GO:0005634">
    <property type="term" value="C:nucleus"/>
    <property type="evidence" value="ECO:0007669"/>
    <property type="project" value="TreeGrafter"/>
</dbReference>
<protein>
    <recommendedName>
        <fullName evidence="1">Nucleolus and neural progenitor protein-like N-terminal domain-containing protein</fullName>
    </recommendedName>
</protein>
<organism evidence="2 3">
    <name type="scientific">Stegodyphus mimosarum</name>
    <name type="common">African social velvet spider</name>
    <dbReference type="NCBI Taxonomy" id="407821"/>
    <lineage>
        <taxon>Eukaryota</taxon>
        <taxon>Metazoa</taxon>
        <taxon>Ecdysozoa</taxon>
        <taxon>Arthropoda</taxon>
        <taxon>Chelicerata</taxon>
        <taxon>Arachnida</taxon>
        <taxon>Araneae</taxon>
        <taxon>Araneomorphae</taxon>
        <taxon>Entelegynae</taxon>
        <taxon>Eresoidea</taxon>
        <taxon>Eresidae</taxon>
        <taxon>Stegodyphus</taxon>
    </lineage>
</organism>
<accession>A0A087TNH1</accession>
<dbReference type="STRING" id="407821.A0A087TNH1"/>
<reference evidence="2 3" key="1">
    <citation type="submission" date="2013-11" db="EMBL/GenBank/DDBJ databases">
        <title>Genome sequencing of Stegodyphus mimosarum.</title>
        <authorList>
            <person name="Bechsgaard J."/>
        </authorList>
    </citation>
    <scope>NUCLEOTIDE SEQUENCE [LARGE SCALE GENOMIC DNA]</scope>
</reference>
<dbReference type="PANTHER" id="PTHR34761">
    <property type="entry name" value="NUCLEOLUS AND NEURAL PROGENITOR PROTEIN"/>
    <property type="match status" value="1"/>
</dbReference>
<dbReference type="InterPro" id="IPR052835">
    <property type="entry name" value="Nepro"/>
</dbReference>
<feature type="domain" description="Nucleolus and neural progenitor protein-like N-terminal" evidence="1">
    <location>
        <begin position="28"/>
        <end position="190"/>
    </location>
</feature>
<evidence type="ECO:0000259" key="1">
    <source>
        <dbReference type="Pfam" id="PF14780"/>
    </source>
</evidence>
<dbReference type="GO" id="GO:0045747">
    <property type="term" value="P:positive regulation of Notch signaling pathway"/>
    <property type="evidence" value="ECO:0007669"/>
    <property type="project" value="TreeGrafter"/>
</dbReference>
<dbReference type="EMBL" id="KK116044">
    <property type="protein sequence ID" value="KFM66660.1"/>
    <property type="molecule type" value="Genomic_DNA"/>
</dbReference>
<sequence length="473" mass="54770">MWSVPDLQCPVQDICEYSFQGNREKEKFSVLVIELTSAAELLTADHQLWTEVKKLQSVQEKCKKALDCDKCLHFLLRIGSCLQKHVLINLSKTYLDLAEHFLLGLQDSASVFFLPSRQQLEFVLIRTQAVSKLVLDTLLYSRETFNYIMQKLKTNHDTVGLVMASSVTAKVCVLIKDLLVQMFEMYKKLLPWRQKLKKGDWKWPRSLELPDDLEAWLELNEYDVLKPLSVSKEKLDFLTPYLQNGAEQNVEEDDDCVIIENHDDKSTDPAIEEIVLSDDADDRVEILTEQQKMLLHRIKQVKTIKGLKRVWRSINEDFQMLLPEALTQKKIAKIQKLFVRLKQLEKKRKCHPSTKNESIVAIVQEKGLQFAEYLGLIKNTGEAPSSKKQTKNVGSSINKLKPVYTIMGLKRLFKSINRNLPAAERKEKCAKMRKLWYSCIENIRLLKQSGDKETVRDLIFCTSKIVLTLLRKL</sequence>
<dbReference type="Pfam" id="PF14780">
    <property type="entry name" value="NEPRO_N"/>
    <property type="match status" value="1"/>
</dbReference>
<evidence type="ECO:0000313" key="2">
    <source>
        <dbReference type="EMBL" id="KFM66660.1"/>
    </source>
</evidence>
<dbReference type="OMA" id="FRILYET"/>
<dbReference type="Proteomes" id="UP000054359">
    <property type="component" value="Unassembled WGS sequence"/>
</dbReference>
<name>A0A087TNH1_STEMI</name>
<feature type="non-terminal residue" evidence="2">
    <location>
        <position position="473"/>
    </location>
</feature>
<dbReference type="PANTHER" id="PTHR34761:SF1">
    <property type="entry name" value="NUCLEOLUS AND NEURAL PROGENITOR PROTEIN"/>
    <property type="match status" value="1"/>
</dbReference>
<dbReference type="AlphaFoldDB" id="A0A087TNH1"/>
<dbReference type="InterPro" id="IPR027951">
    <property type="entry name" value="Nepro_N"/>
</dbReference>
<evidence type="ECO:0000313" key="3">
    <source>
        <dbReference type="Proteomes" id="UP000054359"/>
    </source>
</evidence>
<proteinExistence type="predicted"/>